<gene>
    <name evidence="9" type="ORF">E8M01_00225</name>
</gene>
<dbReference type="OrthoDB" id="9797190at2"/>
<feature type="transmembrane region" description="Helical" evidence="7">
    <location>
        <begin position="139"/>
        <end position="164"/>
    </location>
</feature>
<evidence type="ECO:0000256" key="1">
    <source>
        <dbReference type="ARBA" id="ARBA00004141"/>
    </source>
</evidence>
<dbReference type="Gene3D" id="1.20.1540.10">
    <property type="entry name" value="Rhomboid-like"/>
    <property type="match status" value="1"/>
</dbReference>
<feature type="transmembrane region" description="Helical" evidence="7">
    <location>
        <begin position="77"/>
        <end position="100"/>
    </location>
</feature>
<keyword evidence="4 7" id="KW-0812">Transmembrane</keyword>
<proteinExistence type="predicted"/>
<evidence type="ECO:0000256" key="6">
    <source>
        <dbReference type="ARBA" id="ARBA00023136"/>
    </source>
</evidence>
<protein>
    <submittedName>
        <fullName evidence="9">Rhomboid family intramembrane serine protease</fullName>
    </submittedName>
</protein>
<dbReference type="PANTHER" id="PTHR43066">
    <property type="entry name" value="RHOMBOID-RELATED PROTEIN"/>
    <property type="match status" value="1"/>
</dbReference>
<evidence type="ECO:0000256" key="3">
    <source>
        <dbReference type="ARBA" id="ARBA00022519"/>
    </source>
</evidence>
<name>A0A4D7AUV4_9HYPH</name>
<keyword evidence="3" id="KW-0997">Cell inner membrane</keyword>
<reference evidence="9 10" key="1">
    <citation type="submission" date="2019-04" db="EMBL/GenBank/DDBJ databases">
        <title>Phreatobacter aquaticus sp. nov.</title>
        <authorList>
            <person name="Choi A."/>
        </authorList>
    </citation>
    <scope>NUCLEOTIDE SEQUENCE [LARGE SCALE GENOMIC DNA]</scope>
    <source>
        <strain evidence="9 10">KCTC 52518</strain>
    </source>
</reference>
<dbReference type="Pfam" id="PF01694">
    <property type="entry name" value="Rhomboid"/>
    <property type="match status" value="1"/>
</dbReference>
<dbReference type="EMBL" id="CP039690">
    <property type="protein sequence ID" value="QCI62803.1"/>
    <property type="molecule type" value="Genomic_DNA"/>
</dbReference>
<dbReference type="PANTHER" id="PTHR43066:SF26">
    <property type="entry name" value="RHOMBOID PROTEASE GLPG"/>
    <property type="match status" value="1"/>
</dbReference>
<dbReference type="GO" id="GO:0016020">
    <property type="term" value="C:membrane"/>
    <property type="evidence" value="ECO:0007669"/>
    <property type="project" value="UniProtKB-SubCell"/>
</dbReference>
<dbReference type="KEGG" id="pstg:E8M01_00225"/>
<dbReference type="InterPro" id="IPR022764">
    <property type="entry name" value="Peptidase_S54_rhomboid_dom"/>
</dbReference>
<sequence length="308" mass="32655">MVTWPSQAACRLRGFGRGEIARSPPLFCGTARHRPAFRCAGSRLEGPIGSSEACKAAAPSGRLGRRKPLHLSQREPILNIPGVIAVLAGVMILVHCWRVFVLDPETDIQVLLTFAFIPARFERSLAASWGFPGGIAADIWSFVTYAFLHADWTHLGVNVLWFVVFGSPVARRFGTLRSLAFFVVTAAIGAAAHLAANGAELAPMIGASAAVSGFTAAAVRFVFQSGGPLGPMRSAHPDAYHVPALSLPDLVRNGTVMGMITVWILLNVVFGAVSLPIPGAEGQIAWQAHLGGFVAGLVLFRLFDPVAA</sequence>
<evidence type="ECO:0000256" key="4">
    <source>
        <dbReference type="ARBA" id="ARBA00022692"/>
    </source>
</evidence>
<keyword evidence="6 7" id="KW-0472">Membrane</keyword>
<keyword evidence="9" id="KW-0645">Protease</keyword>
<evidence type="ECO:0000313" key="9">
    <source>
        <dbReference type="EMBL" id="QCI62803.1"/>
    </source>
</evidence>
<dbReference type="Proteomes" id="UP000298781">
    <property type="component" value="Chromosome"/>
</dbReference>
<keyword evidence="5 7" id="KW-1133">Transmembrane helix</keyword>
<keyword evidence="2" id="KW-1003">Cell membrane</keyword>
<evidence type="ECO:0000259" key="8">
    <source>
        <dbReference type="Pfam" id="PF01694"/>
    </source>
</evidence>
<comment type="subcellular location">
    <subcellularLocation>
        <location evidence="1">Membrane</location>
        <topology evidence="1">Multi-pass membrane protein</topology>
    </subcellularLocation>
</comment>
<feature type="transmembrane region" description="Helical" evidence="7">
    <location>
        <begin position="176"/>
        <end position="195"/>
    </location>
</feature>
<evidence type="ECO:0000256" key="2">
    <source>
        <dbReference type="ARBA" id="ARBA00022475"/>
    </source>
</evidence>
<keyword evidence="10" id="KW-1185">Reference proteome</keyword>
<dbReference type="GO" id="GO:0006508">
    <property type="term" value="P:proteolysis"/>
    <property type="evidence" value="ECO:0007669"/>
    <property type="project" value="UniProtKB-KW"/>
</dbReference>
<evidence type="ECO:0000256" key="7">
    <source>
        <dbReference type="SAM" id="Phobius"/>
    </source>
</evidence>
<feature type="domain" description="Peptidase S54 rhomboid" evidence="8">
    <location>
        <begin position="138"/>
        <end position="300"/>
    </location>
</feature>
<evidence type="ECO:0000313" key="10">
    <source>
        <dbReference type="Proteomes" id="UP000298781"/>
    </source>
</evidence>
<dbReference type="GO" id="GO:0004252">
    <property type="term" value="F:serine-type endopeptidase activity"/>
    <property type="evidence" value="ECO:0007669"/>
    <property type="project" value="InterPro"/>
</dbReference>
<dbReference type="AlphaFoldDB" id="A0A4D7AUV4"/>
<keyword evidence="9" id="KW-0378">Hydrolase</keyword>
<evidence type="ECO:0000256" key="5">
    <source>
        <dbReference type="ARBA" id="ARBA00022989"/>
    </source>
</evidence>
<feature type="transmembrane region" description="Helical" evidence="7">
    <location>
        <begin position="256"/>
        <end position="278"/>
    </location>
</feature>
<dbReference type="SUPFAM" id="SSF144091">
    <property type="entry name" value="Rhomboid-like"/>
    <property type="match status" value="1"/>
</dbReference>
<feature type="transmembrane region" description="Helical" evidence="7">
    <location>
        <begin position="201"/>
        <end position="223"/>
    </location>
</feature>
<feature type="transmembrane region" description="Helical" evidence="7">
    <location>
        <begin position="284"/>
        <end position="303"/>
    </location>
</feature>
<accession>A0A4D7AUV4</accession>
<organism evidence="9 10">
    <name type="scientific">Phreatobacter stygius</name>
    <dbReference type="NCBI Taxonomy" id="1940610"/>
    <lineage>
        <taxon>Bacteria</taxon>
        <taxon>Pseudomonadati</taxon>
        <taxon>Pseudomonadota</taxon>
        <taxon>Alphaproteobacteria</taxon>
        <taxon>Hyphomicrobiales</taxon>
        <taxon>Phreatobacteraceae</taxon>
        <taxon>Phreatobacter</taxon>
    </lineage>
</organism>
<dbReference type="InterPro" id="IPR035952">
    <property type="entry name" value="Rhomboid-like_sf"/>
</dbReference>